<protein>
    <submittedName>
        <fullName evidence="1">Uncharacterized protein</fullName>
    </submittedName>
</protein>
<dbReference type="Proteomes" id="UP000050525">
    <property type="component" value="Unassembled WGS sequence"/>
</dbReference>
<accession>A0A151NPR2</accession>
<evidence type="ECO:0000313" key="2">
    <source>
        <dbReference type="Proteomes" id="UP000050525"/>
    </source>
</evidence>
<keyword evidence="2" id="KW-1185">Reference proteome</keyword>
<name>A0A151NPR2_ALLMI</name>
<evidence type="ECO:0000313" key="1">
    <source>
        <dbReference type="EMBL" id="KYO38827.1"/>
    </source>
</evidence>
<comment type="caution">
    <text evidence="1">The sequence shown here is derived from an EMBL/GenBank/DDBJ whole genome shotgun (WGS) entry which is preliminary data.</text>
</comment>
<gene>
    <name evidence="1" type="ORF">Y1Q_0023490</name>
</gene>
<dbReference type="EMBL" id="AKHW03002440">
    <property type="protein sequence ID" value="KYO38827.1"/>
    <property type="molecule type" value="Genomic_DNA"/>
</dbReference>
<organism evidence="1 2">
    <name type="scientific">Alligator mississippiensis</name>
    <name type="common">American alligator</name>
    <dbReference type="NCBI Taxonomy" id="8496"/>
    <lineage>
        <taxon>Eukaryota</taxon>
        <taxon>Metazoa</taxon>
        <taxon>Chordata</taxon>
        <taxon>Craniata</taxon>
        <taxon>Vertebrata</taxon>
        <taxon>Euteleostomi</taxon>
        <taxon>Archelosauria</taxon>
        <taxon>Archosauria</taxon>
        <taxon>Crocodylia</taxon>
        <taxon>Alligatoridae</taxon>
        <taxon>Alligatorinae</taxon>
        <taxon>Alligator</taxon>
    </lineage>
</organism>
<reference evidence="1 2" key="1">
    <citation type="journal article" date="2012" name="Genome Biol.">
        <title>Sequencing three crocodilian genomes to illuminate the evolution of archosaurs and amniotes.</title>
        <authorList>
            <person name="St John J.A."/>
            <person name="Braun E.L."/>
            <person name="Isberg S.R."/>
            <person name="Miles L.G."/>
            <person name="Chong A.Y."/>
            <person name="Gongora J."/>
            <person name="Dalzell P."/>
            <person name="Moran C."/>
            <person name="Bed'hom B."/>
            <person name="Abzhanov A."/>
            <person name="Burgess S.C."/>
            <person name="Cooksey A.M."/>
            <person name="Castoe T.A."/>
            <person name="Crawford N.G."/>
            <person name="Densmore L.D."/>
            <person name="Drew J.C."/>
            <person name="Edwards S.V."/>
            <person name="Faircloth B.C."/>
            <person name="Fujita M.K."/>
            <person name="Greenwold M.J."/>
            <person name="Hoffmann F.G."/>
            <person name="Howard J.M."/>
            <person name="Iguchi T."/>
            <person name="Janes D.E."/>
            <person name="Khan S.Y."/>
            <person name="Kohno S."/>
            <person name="de Koning A.J."/>
            <person name="Lance S.L."/>
            <person name="McCarthy F.M."/>
            <person name="McCormack J.E."/>
            <person name="Merchant M.E."/>
            <person name="Peterson D.G."/>
            <person name="Pollock D.D."/>
            <person name="Pourmand N."/>
            <person name="Raney B.J."/>
            <person name="Roessler K.A."/>
            <person name="Sanford J.R."/>
            <person name="Sawyer R.H."/>
            <person name="Schmidt C.J."/>
            <person name="Triplett E.W."/>
            <person name="Tuberville T.D."/>
            <person name="Venegas-Anaya M."/>
            <person name="Howard J.T."/>
            <person name="Jarvis E.D."/>
            <person name="Guillette L.J.Jr."/>
            <person name="Glenn T.C."/>
            <person name="Green R.E."/>
            <person name="Ray D.A."/>
        </authorList>
    </citation>
    <scope>NUCLEOTIDE SEQUENCE [LARGE SCALE GENOMIC DNA]</scope>
    <source>
        <strain evidence="1">KSC_2009_1</strain>
    </source>
</reference>
<dbReference type="AlphaFoldDB" id="A0A151NPR2"/>
<sequence length="112" mass="12175">MPQSLCHGDNSRHGWGKKNTWLWDLPDEPTAVHVRGNQSSSSGFLLGDAEEGAGMLMDALKSRPGKVMAQVAEPGVTELSARQTAAVNYARLFQLSGRFTPHEKALEKQGVE</sequence>
<proteinExistence type="predicted"/>